<dbReference type="GO" id="GO:0046872">
    <property type="term" value="F:metal ion binding"/>
    <property type="evidence" value="ECO:0007669"/>
    <property type="project" value="UniProtKB-KW"/>
</dbReference>
<dbReference type="AlphaFoldDB" id="A0A5M5ZXV3"/>
<dbReference type="InterPro" id="IPR012160">
    <property type="entry name" value="LtaS-like"/>
</dbReference>
<feature type="transmembrane region" description="Helical" evidence="9">
    <location>
        <begin position="72"/>
        <end position="91"/>
    </location>
</feature>
<dbReference type="EMBL" id="VVZB01000004">
    <property type="protein sequence ID" value="KAA5383442.1"/>
    <property type="molecule type" value="Genomic_DNA"/>
</dbReference>
<feature type="transmembrane region" description="Helical" evidence="9">
    <location>
        <begin position="18"/>
        <end position="38"/>
    </location>
</feature>
<evidence type="ECO:0000256" key="7">
    <source>
        <dbReference type="PIRSR" id="PIRSR005091-2"/>
    </source>
</evidence>
<feature type="transmembrane region" description="Helical" evidence="9">
    <location>
        <begin position="126"/>
        <end position="143"/>
    </location>
</feature>
<evidence type="ECO:0000313" key="12">
    <source>
        <dbReference type="Proteomes" id="UP000347681"/>
    </source>
</evidence>
<dbReference type="CDD" id="cd16015">
    <property type="entry name" value="LTA_synthase"/>
    <property type="match status" value="1"/>
</dbReference>
<keyword evidence="7" id="KW-0464">Manganese</keyword>
<evidence type="ECO:0000256" key="9">
    <source>
        <dbReference type="SAM" id="Phobius"/>
    </source>
</evidence>
<proteinExistence type="predicted"/>
<keyword evidence="5 9" id="KW-0472">Membrane</keyword>
<evidence type="ECO:0000256" key="5">
    <source>
        <dbReference type="ARBA" id="ARBA00023136"/>
    </source>
</evidence>
<evidence type="ECO:0000256" key="4">
    <source>
        <dbReference type="ARBA" id="ARBA00022989"/>
    </source>
</evidence>
<reference evidence="11 12" key="1">
    <citation type="journal article" date="2019" name="Nat. Med.">
        <title>A library of human gut bacterial isolates paired with longitudinal multiomics data enables mechanistic microbiome research.</title>
        <authorList>
            <person name="Poyet M."/>
            <person name="Groussin M."/>
            <person name="Gibbons S.M."/>
            <person name="Avila-Pacheco J."/>
            <person name="Jiang X."/>
            <person name="Kearney S.M."/>
            <person name="Perrotta A.R."/>
            <person name="Berdy B."/>
            <person name="Zhao S."/>
            <person name="Lieberman T.D."/>
            <person name="Swanson P.K."/>
            <person name="Smith M."/>
            <person name="Roesemann S."/>
            <person name="Alexander J.E."/>
            <person name="Rich S.A."/>
            <person name="Livny J."/>
            <person name="Vlamakis H."/>
            <person name="Clish C."/>
            <person name="Bullock K."/>
            <person name="Deik A."/>
            <person name="Scott J."/>
            <person name="Pierce K.A."/>
            <person name="Xavier R.J."/>
            <person name="Alm E.J."/>
        </authorList>
    </citation>
    <scope>NUCLEOTIDE SEQUENCE [LARGE SCALE GENOMIC DNA]</scope>
    <source>
        <strain evidence="11 12">BIOML-A5</strain>
    </source>
</reference>
<keyword evidence="4 9" id="KW-1133">Transmembrane helix</keyword>
<keyword evidence="3 9" id="KW-0812">Transmembrane</keyword>
<evidence type="ECO:0000256" key="1">
    <source>
        <dbReference type="ARBA" id="ARBA00004651"/>
    </source>
</evidence>
<dbReference type="Gene3D" id="3.30.1120.170">
    <property type="match status" value="1"/>
</dbReference>
<feature type="binding site" evidence="8">
    <location>
        <position position="475"/>
    </location>
    <ligand>
        <name>Mn(2+)</name>
        <dbReference type="ChEBI" id="CHEBI:29035"/>
    </ligand>
</feature>
<feature type="transmembrane region" description="Helical" evidence="9">
    <location>
        <begin position="155"/>
        <end position="177"/>
    </location>
</feature>
<evidence type="ECO:0000256" key="2">
    <source>
        <dbReference type="ARBA" id="ARBA00022475"/>
    </source>
</evidence>
<feature type="domain" description="Sulfatase N-terminal" evidence="10">
    <location>
        <begin position="244"/>
        <end position="533"/>
    </location>
</feature>
<evidence type="ECO:0000256" key="3">
    <source>
        <dbReference type="ARBA" id="ARBA00022692"/>
    </source>
</evidence>
<keyword evidence="2" id="KW-1003">Cell membrane</keyword>
<name>A0A5M5ZXV3_9BACT</name>
<accession>A0A5M5ZXV3</accession>
<comment type="caution">
    <text evidence="11">The sequence shown here is derived from an EMBL/GenBank/DDBJ whole genome shotgun (WGS) entry which is preliminary data.</text>
</comment>
<dbReference type="PANTHER" id="PTHR47371">
    <property type="entry name" value="LIPOTEICHOIC ACID SYNTHASE"/>
    <property type="match status" value="1"/>
</dbReference>
<feature type="binding site" evidence="8">
    <location>
        <position position="476"/>
    </location>
    <ligand>
        <name>Mn(2+)</name>
        <dbReference type="ChEBI" id="CHEBI:29035"/>
    </ligand>
</feature>
<protein>
    <submittedName>
        <fullName evidence="11">LTA synthase family protein</fullName>
    </submittedName>
</protein>
<dbReference type="InterPro" id="IPR017850">
    <property type="entry name" value="Alkaline_phosphatase_core_sf"/>
</dbReference>
<dbReference type="Gene3D" id="3.40.720.10">
    <property type="entry name" value="Alkaline Phosphatase, subunit A"/>
    <property type="match status" value="1"/>
</dbReference>
<feature type="transmembrane region" description="Helical" evidence="9">
    <location>
        <begin position="50"/>
        <end position="66"/>
    </location>
</feature>
<feature type="binding site" evidence="7">
    <location>
        <position position="416"/>
    </location>
    <ligand>
        <name>substrate</name>
    </ligand>
</feature>
<comment type="subcellular location">
    <subcellularLocation>
        <location evidence="1">Cell membrane</location>
        <topology evidence="1">Multi-pass membrane protein</topology>
    </subcellularLocation>
</comment>
<dbReference type="InterPro" id="IPR000917">
    <property type="entry name" value="Sulfatase_N"/>
</dbReference>
<gene>
    <name evidence="11" type="ORF">F2Y61_11505</name>
</gene>
<sequence length="597" mass="67709">MTVNKQEGNVAGSRIQPAIPIAGVFFKFLLFNAIWCYYTTFTPFSCWESYATALAATLVLSVPYILTRRIAASILVMVVLDIWMVANLLYYRSYFSAIPLSSYLLAGNLTDFLPSVAASFRWCDGLFPASTAAVVFFMLWRNHRSKIIFPFGKHAYFTLLIFLCALLAVNLSIRGGFLTVYRNMKSSAHRHASGPPLYTLFGTLYFDYADELPELTEEQEHEIHNWLSERPALVPVPDIASRDNCIFILAESLESWVLNLTVENQEITPYLNKLLKERSTLYAPHVLTQVNGGRSIDAQLLVLAGLLPLQTGAYSCRFPLNTYHTLPKAMKELKGTRNYLLTVDKTKTWNQGAVARSFGIDTIVSYPDFRMTEAFGNRKRLGDNAFFSQCREKMENGEIWRSDENVFIQMVTYSGHSPFKMPESLKTVHFSNRIPEVMADYMTVAHYTDEAIGKFVEYLRTRPEYGRTMVVITGDHEGLADNRKDLCRTKAGKGIVSENEFTPFIVLNSPIAMYHTKVMGQVDIYTTLLNLLGLESYRWSGIGQSILDSGKPGVAISPKRSIEGDTMFLSCEELLRMRQSQVISDRIIRFDKLKDLR</sequence>
<evidence type="ECO:0000256" key="8">
    <source>
        <dbReference type="PIRSR" id="PIRSR005091-3"/>
    </source>
</evidence>
<dbReference type="RefSeq" id="WP_149940915.1">
    <property type="nucleotide sequence ID" value="NZ_VVZB01000004.1"/>
</dbReference>
<evidence type="ECO:0000313" key="11">
    <source>
        <dbReference type="EMBL" id="KAA5383442.1"/>
    </source>
</evidence>
<evidence type="ECO:0000259" key="10">
    <source>
        <dbReference type="Pfam" id="PF00884"/>
    </source>
</evidence>
<dbReference type="PANTHER" id="PTHR47371:SF3">
    <property type="entry name" value="PHOSPHOGLYCEROL TRANSFERASE I"/>
    <property type="match status" value="1"/>
</dbReference>
<dbReference type="SUPFAM" id="SSF53649">
    <property type="entry name" value="Alkaline phosphatase-like"/>
    <property type="match status" value="1"/>
</dbReference>
<dbReference type="GO" id="GO:0005886">
    <property type="term" value="C:plasma membrane"/>
    <property type="evidence" value="ECO:0007669"/>
    <property type="project" value="UniProtKB-SubCell"/>
</dbReference>
<feature type="active site" evidence="6">
    <location>
        <position position="295"/>
    </location>
</feature>
<organism evidence="11 12">
    <name type="scientific">Phocaeicola dorei</name>
    <dbReference type="NCBI Taxonomy" id="357276"/>
    <lineage>
        <taxon>Bacteria</taxon>
        <taxon>Pseudomonadati</taxon>
        <taxon>Bacteroidota</taxon>
        <taxon>Bacteroidia</taxon>
        <taxon>Bacteroidales</taxon>
        <taxon>Bacteroidaceae</taxon>
        <taxon>Phocaeicola</taxon>
    </lineage>
</organism>
<dbReference type="Pfam" id="PF00884">
    <property type="entry name" value="Sulfatase"/>
    <property type="match status" value="1"/>
</dbReference>
<dbReference type="InterPro" id="IPR050448">
    <property type="entry name" value="OpgB/LTA_synthase_biosynth"/>
</dbReference>
<dbReference type="PIRSF" id="PIRSF005091">
    <property type="entry name" value="Mmb_sulf_HI1246"/>
    <property type="match status" value="1"/>
</dbReference>
<evidence type="ECO:0000256" key="6">
    <source>
        <dbReference type="PIRSR" id="PIRSR005091-1"/>
    </source>
</evidence>
<feature type="binding site" evidence="8">
    <location>
        <position position="251"/>
    </location>
    <ligand>
        <name>Mn(2+)</name>
        <dbReference type="ChEBI" id="CHEBI:29035"/>
    </ligand>
</feature>
<dbReference type="Proteomes" id="UP000347681">
    <property type="component" value="Unassembled WGS sequence"/>
</dbReference>
<keyword evidence="7" id="KW-0479">Metal-binding</keyword>